<dbReference type="AlphaFoldDB" id="A0A1G2Q2Z1"/>
<dbReference type="InterPro" id="IPR005180">
    <property type="entry name" value="DUF302"/>
</dbReference>
<dbReference type="InterPro" id="IPR016796">
    <property type="entry name" value="UCP021774"/>
</dbReference>
<dbReference type="PANTHER" id="PTHR38342">
    <property type="entry name" value="SLR5037 PROTEIN"/>
    <property type="match status" value="1"/>
</dbReference>
<dbReference type="CDD" id="cd14797">
    <property type="entry name" value="DUF302"/>
    <property type="match status" value="1"/>
</dbReference>
<accession>A0A1G2Q2Z1</accession>
<dbReference type="SUPFAM" id="SSF103247">
    <property type="entry name" value="TT1751-like"/>
    <property type="match status" value="1"/>
</dbReference>
<dbReference type="Gene3D" id="3.30.310.70">
    <property type="entry name" value="TT1751-like domain"/>
    <property type="match status" value="1"/>
</dbReference>
<evidence type="ECO:0000313" key="3">
    <source>
        <dbReference type="Proteomes" id="UP000178199"/>
    </source>
</evidence>
<dbReference type="PANTHER" id="PTHR38342:SF1">
    <property type="entry name" value="SLR5037 PROTEIN"/>
    <property type="match status" value="1"/>
</dbReference>
<evidence type="ECO:0000313" key="2">
    <source>
        <dbReference type="EMBL" id="OHA54943.1"/>
    </source>
</evidence>
<dbReference type="PIRSF" id="PIRSF021774">
    <property type="entry name" value="UCP021774"/>
    <property type="match status" value="1"/>
</dbReference>
<gene>
    <name evidence="2" type="ORF">A2429_00595</name>
</gene>
<protein>
    <recommendedName>
        <fullName evidence="1">DUF302 domain-containing protein</fullName>
    </recommendedName>
</protein>
<dbReference type="Proteomes" id="UP000178199">
    <property type="component" value="Unassembled WGS sequence"/>
</dbReference>
<sequence length="127" mass="13872">MEYSYTKRVDLPFNEAVERTKAALAQEGFGILTEIDVTATLKQKMGVDYDDYVILGACNPPLAYKALQANRAVGLFMPCNVIVYKDNGKILVSAMRPTVALGVVGDTTLLEIAQAAEEKFIKIIANI</sequence>
<comment type="caution">
    <text evidence="2">The sequence shown here is derived from an EMBL/GenBank/DDBJ whole genome shotgun (WGS) entry which is preliminary data.</text>
</comment>
<organism evidence="2 3">
    <name type="scientific">Candidatus Veblenbacteria bacterium RIFOXYC1_FULL_42_9</name>
    <dbReference type="NCBI Taxonomy" id="1802427"/>
    <lineage>
        <taxon>Bacteria</taxon>
        <taxon>Candidatus Vebleniibacteriota</taxon>
    </lineage>
</organism>
<feature type="domain" description="DUF302" evidence="1">
    <location>
        <begin position="35"/>
        <end position="97"/>
    </location>
</feature>
<evidence type="ECO:0000259" key="1">
    <source>
        <dbReference type="Pfam" id="PF03625"/>
    </source>
</evidence>
<proteinExistence type="predicted"/>
<dbReference type="EMBL" id="MHTD01000050">
    <property type="protein sequence ID" value="OHA54943.1"/>
    <property type="molecule type" value="Genomic_DNA"/>
</dbReference>
<name>A0A1G2Q2Z1_9BACT</name>
<reference evidence="2 3" key="1">
    <citation type="journal article" date="2016" name="Nat. Commun.">
        <title>Thousands of microbial genomes shed light on interconnected biogeochemical processes in an aquifer system.</title>
        <authorList>
            <person name="Anantharaman K."/>
            <person name="Brown C.T."/>
            <person name="Hug L.A."/>
            <person name="Sharon I."/>
            <person name="Castelle C.J."/>
            <person name="Probst A.J."/>
            <person name="Thomas B.C."/>
            <person name="Singh A."/>
            <person name="Wilkins M.J."/>
            <person name="Karaoz U."/>
            <person name="Brodie E.L."/>
            <person name="Williams K.H."/>
            <person name="Hubbard S.S."/>
            <person name="Banfield J.F."/>
        </authorList>
    </citation>
    <scope>NUCLEOTIDE SEQUENCE [LARGE SCALE GENOMIC DNA]</scope>
</reference>
<dbReference type="Pfam" id="PF03625">
    <property type="entry name" value="DUF302"/>
    <property type="match status" value="1"/>
</dbReference>
<dbReference type="InterPro" id="IPR035923">
    <property type="entry name" value="TT1751-like_sf"/>
</dbReference>